<dbReference type="GO" id="GO:0007156">
    <property type="term" value="P:homophilic cell adhesion via plasma membrane adhesion molecules"/>
    <property type="evidence" value="ECO:0007669"/>
    <property type="project" value="InterPro"/>
</dbReference>
<dbReference type="InterPro" id="IPR050971">
    <property type="entry name" value="Cadherin-domain_protein"/>
</dbReference>
<evidence type="ECO:0000313" key="12">
    <source>
        <dbReference type="Proteomes" id="UP001283361"/>
    </source>
</evidence>
<dbReference type="GO" id="GO:0005911">
    <property type="term" value="C:cell-cell junction"/>
    <property type="evidence" value="ECO:0007669"/>
    <property type="project" value="TreeGrafter"/>
</dbReference>
<evidence type="ECO:0000259" key="10">
    <source>
        <dbReference type="PROSITE" id="PS50268"/>
    </source>
</evidence>
<dbReference type="InterPro" id="IPR015919">
    <property type="entry name" value="Cadherin-like_sf"/>
</dbReference>
<dbReference type="SUPFAM" id="SSF49313">
    <property type="entry name" value="Cadherin-like"/>
    <property type="match status" value="2"/>
</dbReference>
<evidence type="ECO:0000256" key="4">
    <source>
        <dbReference type="ARBA" id="ARBA00022837"/>
    </source>
</evidence>
<evidence type="ECO:0000256" key="6">
    <source>
        <dbReference type="ARBA" id="ARBA00022989"/>
    </source>
</evidence>
<protein>
    <recommendedName>
        <fullName evidence="10">Cadherin domain-containing protein</fullName>
    </recommendedName>
</protein>
<evidence type="ECO:0000256" key="1">
    <source>
        <dbReference type="ARBA" id="ARBA00004370"/>
    </source>
</evidence>
<keyword evidence="4 8" id="KW-0106">Calcium</keyword>
<dbReference type="Gene3D" id="2.60.40.60">
    <property type="entry name" value="Cadherins"/>
    <property type="match status" value="2"/>
</dbReference>
<organism evidence="11 12">
    <name type="scientific">Elysia crispata</name>
    <name type="common">lettuce slug</name>
    <dbReference type="NCBI Taxonomy" id="231223"/>
    <lineage>
        <taxon>Eukaryota</taxon>
        <taxon>Metazoa</taxon>
        <taxon>Spiralia</taxon>
        <taxon>Lophotrochozoa</taxon>
        <taxon>Mollusca</taxon>
        <taxon>Gastropoda</taxon>
        <taxon>Heterobranchia</taxon>
        <taxon>Euthyneura</taxon>
        <taxon>Panpulmonata</taxon>
        <taxon>Sacoglossa</taxon>
        <taxon>Placobranchoidea</taxon>
        <taxon>Plakobranchidae</taxon>
        <taxon>Elysia</taxon>
    </lineage>
</organism>
<evidence type="ECO:0000256" key="5">
    <source>
        <dbReference type="ARBA" id="ARBA00022889"/>
    </source>
</evidence>
<dbReference type="EMBL" id="JAWDGP010005225">
    <property type="protein sequence ID" value="KAK3758730.1"/>
    <property type="molecule type" value="Genomic_DNA"/>
</dbReference>
<keyword evidence="12" id="KW-1185">Reference proteome</keyword>
<dbReference type="Pfam" id="PF00028">
    <property type="entry name" value="Cadherin"/>
    <property type="match status" value="1"/>
</dbReference>
<dbReference type="GO" id="GO:0005509">
    <property type="term" value="F:calcium ion binding"/>
    <property type="evidence" value="ECO:0007669"/>
    <property type="project" value="UniProtKB-UniRule"/>
</dbReference>
<keyword evidence="5" id="KW-0130">Cell adhesion</keyword>
<dbReference type="Proteomes" id="UP001283361">
    <property type="component" value="Unassembled WGS sequence"/>
</dbReference>
<keyword evidence="7" id="KW-0472">Membrane</keyword>
<dbReference type="PROSITE" id="PS50268">
    <property type="entry name" value="CADHERIN_2"/>
    <property type="match status" value="1"/>
</dbReference>
<evidence type="ECO:0000256" key="7">
    <source>
        <dbReference type="ARBA" id="ARBA00023136"/>
    </source>
</evidence>
<dbReference type="GO" id="GO:0016020">
    <property type="term" value="C:membrane"/>
    <property type="evidence" value="ECO:0007669"/>
    <property type="project" value="UniProtKB-SubCell"/>
</dbReference>
<name>A0AAE1D6N5_9GAST</name>
<keyword evidence="2" id="KW-0812">Transmembrane</keyword>
<dbReference type="PANTHER" id="PTHR24025:SF31">
    <property type="entry name" value="NEURAL-CADHERIN"/>
    <property type="match status" value="1"/>
</dbReference>
<dbReference type="AlphaFoldDB" id="A0AAE1D6N5"/>
<feature type="region of interest" description="Disordered" evidence="9">
    <location>
        <begin position="1"/>
        <end position="20"/>
    </location>
</feature>
<evidence type="ECO:0000256" key="3">
    <source>
        <dbReference type="ARBA" id="ARBA00022737"/>
    </source>
</evidence>
<gene>
    <name evidence="11" type="ORF">RRG08_029572</name>
</gene>
<accession>A0AAE1D6N5</accession>
<evidence type="ECO:0000256" key="8">
    <source>
        <dbReference type="PROSITE-ProRule" id="PRU00043"/>
    </source>
</evidence>
<comment type="caution">
    <text evidence="11">The sequence shown here is derived from an EMBL/GenBank/DDBJ whole genome shotgun (WGS) entry which is preliminary data.</text>
</comment>
<keyword evidence="6" id="KW-1133">Transmembrane helix</keyword>
<dbReference type="InterPro" id="IPR002126">
    <property type="entry name" value="Cadherin-like_dom"/>
</dbReference>
<keyword evidence="3" id="KW-0677">Repeat</keyword>
<evidence type="ECO:0000256" key="9">
    <source>
        <dbReference type="SAM" id="MobiDB-lite"/>
    </source>
</evidence>
<evidence type="ECO:0000256" key="2">
    <source>
        <dbReference type="ARBA" id="ARBA00022692"/>
    </source>
</evidence>
<dbReference type="CDD" id="cd11304">
    <property type="entry name" value="Cadherin_repeat"/>
    <property type="match status" value="1"/>
</dbReference>
<feature type="domain" description="Cadherin" evidence="10">
    <location>
        <begin position="4"/>
        <end position="92"/>
    </location>
</feature>
<evidence type="ECO:0000313" key="11">
    <source>
        <dbReference type="EMBL" id="KAK3758730.1"/>
    </source>
</evidence>
<sequence>MLSTASDADLSPPQNTIRFTSRGTNTAAEQFFYVDSITGEISVKQALTLDNNKNSFYELLIGATDLGVLPLQAPEEARVQINVTRNQNSPLFVNTPYSVTIPETDTITTSILSVSVLDADIVSPFNEVTLRAIARISPELLFYRQRW</sequence>
<dbReference type="PANTHER" id="PTHR24025">
    <property type="entry name" value="DESMOGLEIN FAMILY MEMBER"/>
    <property type="match status" value="1"/>
</dbReference>
<proteinExistence type="predicted"/>
<comment type="subcellular location">
    <subcellularLocation>
        <location evidence="1">Membrane</location>
    </subcellularLocation>
</comment>
<reference evidence="11" key="1">
    <citation type="journal article" date="2023" name="G3 (Bethesda)">
        <title>A reference genome for the long-term kleptoplast-retaining sea slug Elysia crispata morphotype clarki.</title>
        <authorList>
            <person name="Eastman K.E."/>
            <person name="Pendleton A.L."/>
            <person name="Shaikh M.A."/>
            <person name="Suttiyut T."/>
            <person name="Ogas R."/>
            <person name="Tomko P."/>
            <person name="Gavelis G."/>
            <person name="Widhalm J.R."/>
            <person name="Wisecaver J.H."/>
        </authorList>
    </citation>
    <scope>NUCLEOTIDE SEQUENCE</scope>
    <source>
        <strain evidence="11">ECLA1</strain>
    </source>
</reference>